<proteinExistence type="predicted"/>
<name>A0A6J4JAA0_9ACTN</name>
<feature type="region of interest" description="Disordered" evidence="1">
    <location>
        <begin position="1"/>
        <end position="40"/>
    </location>
</feature>
<dbReference type="AlphaFoldDB" id="A0A6J4JAA0"/>
<accession>A0A6J4JAA0</accession>
<feature type="compositionally biased region" description="Basic residues" evidence="1">
    <location>
        <begin position="149"/>
        <end position="164"/>
    </location>
</feature>
<dbReference type="EMBL" id="CADCTI010000276">
    <property type="protein sequence ID" value="CAA9274404.1"/>
    <property type="molecule type" value="Genomic_DNA"/>
</dbReference>
<feature type="compositionally biased region" description="Basic residues" evidence="1">
    <location>
        <begin position="81"/>
        <end position="139"/>
    </location>
</feature>
<feature type="compositionally biased region" description="Gly residues" evidence="1">
    <location>
        <begin position="1"/>
        <end position="18"/>
    </location>
</feature>
<feature type="non-terminal residue" evidence="2">
    <location>
        <position position="1"/>
    </location>
</feature>
<organism evidence="2">
    <name type="scientific">uncultured Blastococcus sp</name>
    <dbReference type="NCBI Taxonomy" id="217144"/>
    <lineage>
        <taxon>Bacteria</taxon>
        <taxon>Bacillati</taxon>
        <taxon>Actinomycetota</taxon>
        <taxon>Actinomycetes</taxon>
        <taxon>Geodermatophilales</taxon>
        <taxon>Geodermatophilaceae</taxon>
        <taxon>Blastococcus</taxon>
        <taxon>environmental samples</taxon>
    </lineage>
</organism>
<protein>
    <submittedName>
        <fullName evidence="2">Uncharacterized protein</fullName>
    </submittedName>
</protein>
<sequence>EPSTDGGPGTALARGGGPRSVQRGGAGPAHPRRPAAGALVVGGAVVGRRIRRRGAPAAAGGPRDRVGAGHLRGPRRAPLALHRRVHPRRAGHRVPRHGRRRRARAHLRSRRRDAGGGRRRAAVHRCRGRRDDRRRRRLRGPGGAAVGRRAGRGRRRARRRLHPL</sequence>
<gene>
    <name evidence="2" type="ORF">AVDCRST_MAG57-3387</name>
</gene>
<feature type="non-terminal residue" evidence="2">
    <location>
        <position position="164"/>
    </location>
</feature>
<reference evidence="2" key="1">
    <citation type="submission" date="2020-02" db="EMBL/GenBank/DDBJ databases">
        <authorList>
            <person name="Meier V. D."/>
        </authorList>
    </citation>
    <scope>NUCLEOTIDE SEQUENCE</scope>
    <source>
        <strain evidence="2">AVDCRST_MAG57</strain>
    </source>
</reference>
<feature type="region of interest" description="Disordered" evidence="1">
    <location>
        <begin position="52"/>
        <end position="164"/>
    </location>
</feature>
<evidence type="ECO:0000313" key="2">
    <source>
        <dbReference type="EMBL" id="CAA9274404.1"/>
    </source>
</evidence>
<evidence type="ECO:0000256" key="1">
    <source>
        <dbReference type="SAM" id="MobiDB-lite"/>
    </source>
</evidence>